<evidence type="ECO:0000256" key="1">
    <source>
        <dbReference type="SAM" id="SignalP"/>
    </source>
</evidence>
<dbReference type="Pfam" id="PF11777">
    <property type="entry name" value="DUF3316"/>
    <property type="match status" value="1"/>
</dbReference>
<evidence type="ECO:0000313" key="3">
    <source>
        <dbReference type="Proteomes" id="UP000824112"/>
    </source>
</evidence>
<name>A0A9D1M861_9BACT</name>
<dbReference type="InterPro" id="IPR016879">
    <property type="entry name" value="UCP028299"/>
</dbReference>
<comment type="caution">
    <text evidence="2">The sequence shown here is derived from an EMBL/GenBank/DDBJ whole genome shotgun (WGS) entry which is preliminary data.</text>
</comment>
<feature type="chain" id="PRO_5038723263" evidence="1">
    <location>
        <begin position="20"/>
        <end position="285"/>
    </location>
</feature>
<proteinExistence type="predicted"/>
<organism evidence="2 3">
    <name type="scientific">Candidatus Gallibacteroides avistercoris</name>
    <dbReference type="NCBI Taxonomy" id="2840833"/>
    <lineage>
        <taxon>Bacteria</taxon>
        <taxon>Pseudomonadati</taxon>
        <taxon>Bacteroidota</taxon>
        <taxon>Bacteroidia</taxon>
        <taxon>Bacteroidales</taxon>
        <taxon>Bacteroidaceae</taxon>
        <taxon>Bacteroidaceae incertae sedis</taxon>
        <taxon>Candidatus Gallibacteroides</taxon>
    </lineage>
</organism>
<dbReference type="EMBL" id="DVNA01000134">
    <property type="protein sequence ID" value="HIU55335.1"/>
    <property type="molecule type" value="Genomic_DNA"/>
</dbReference>
<evidence type="ECO:0000313" key="2">
    <source>
        <dbReference type="EMBL" id="HIU55335.1"/>
    </source>
</evidence>
<dbReference type="AlphaFoldDB" id="A0A9D1M861"/>
<reference evidence="2" key="2">
    <citation type="journal article" date="2021" name="PeerJ">
        <title>Extensive microbial diversity within the chicken gut microbiome revealed by metagenomics and culture.</title>
        <authorList>
            <person name="Gilroy R."/>
            <person name="Ravi A."/>
            <person name="Getino M."/>
            <person name="Pursley I."/>
            <person name="Horton D.L."/>
            <person name="Alikhan N.F."/>
            <person name="Baker D."/>
            <person name="Gharbi K."/>
            <person name="Hall N."/>
            <person name="Watson M."/>
            <person name="Adriaenssens E.M."/>
            <person name="Foster-Nyarko E."/>
            <person name="Jarju S."/>
            <person name="Secka A."/>
            <person name="Antonio M."/>
            <person name="Oren A."/>
            <person name="Chaudhuri R.R."/>
            <person name="La Ragione R."/>
            <person name="Hildebrand F."/>
            <person name="Pallen M.J."/>
        </authorList>
    </citation>
    <scope>NUCLEOTIDE SEQUENCE</scope>
    <source>
        <strain evidence="2">CHK158-818</strain>
    </source>
</reference>
<reference evidence="2" key="1">
    <citation type="submission" date="2020-10" db="EMBL/GenBank/DDBJ databases">
        <authorList>
            <person name="Gilroy R."/>
        </authorList>
    </citation>
    <scope>NUCLEOTIDE SEQUENCE</scope>
    <source>
        <strain evidence="2">CHK158-818</strain>
    </source>
</reference>
<accession>A0A9D1M861</accession>
<keyword evidence="1" id="KW-0732">Signal</keyword>
<gene>
    <name evidence="2" type="ORF">IAB03_05960</name>
</gene>
<protein>
    <submittedName>
        <fullName evidence="2">DUF3316 domain-containing protein</fullName>
    </submittedName>
</protein>
<dbReference type="Proteomes" id="UP000824112">
    <property type="component" value="Unassembled WGS sequence"/>
</dbReference>
<sequence length="285" mass="32091">MTRYVCLILLALFSARGYAQQKEIKPLRPVTAATVLSVGGGKIYDTYLSPIKYGGQAFGIHHERMRVSRFGNNRLTSQHLLSAEMEHTLNPAGNHVMWGAAFDYTYGMFYRIQGTEPNLKLLAGGQLASRLGVAYNAHNSNNPANAKGDVNLQLSGMAIYRLTIKKLPITVRYQASIAVAGLFFCPEYGQSYYEIFTLGDTGGIVHFGSLHNQFNMQNLLTVDIPVNTWFLRIGYRNDIHTFRENQLRSQLYTNSFIIGISKEFGSLRKKGKIADRKRPVWSAYY</sequence>
<feature type="signal peptide" evidence="1">
    <location>
        <begin position="1"/>
        <end position="19"/>
    </location>
</feature>